<gene>
    <name evidence="4" type="ORF">K437DRAFT_257458</name>
</gene>
<feature type="binding site" evidence="2">
    <location>
        <position position="315"/>
    </location>
    <ligand>
        <name>a divalent metal cation</name>
        <dbReference type="ChEBI" id="CHEBI:60240"/>
        <label>1</label>
    </ligand>
</feature>
<evidence type="ECO:0000256" key="1">
    <source>
        <dbReference type="ARBA" id="ARBA00006964"/>
    </source>
</evidence>
<accession>A0A066VYE2</accession>
<dbReference type="GeneID" id="25264699"/>
<proteinExistence type="inferred from homology"/>
<reference evidence="4 5" key="1">
    <citation type="submission" date="2014-05" db="EMBL/GenBank/DDBJ databases">
        <title>Draft genome sequence of a rare smut relative, Tilletiaria anomala UBC 951.</title>
        <authorList>
            <consortium name="DOE Joint Genome Institute"/>
            <person name="Toome M."/>
            <person name="Kuo A."/>
            <person name="Henrissat B."/>
            <person name="Lipzen A."/>
            <person name="Tritt A."/>
            <person name="Yoshinaga Y."/>
            <person name="Zane M."/>
            <person name="Barry K."/>
            <person name="Grigoriev I.V."/>
            <person name="Spatafora J.W."/>
            <person name="Aimea M.C."/>
        </authorList>
    </citation>
    <scope>NUCLEOTIDE SEQUENCE [LARGE SCALE GENOMIC DNA]</scope>
    <source>
        <strain evidence="4 5">UBC 951</strain>
    </source>
</reference>
<evidence type="ECO:0000313" key="5">
    <source>
        <dbReference type="Proteomes" id="UP000027361"/>
    </source>
</evidence>
<dbReference type="GO" id="GO:0005739">
    <property type="term" value="C:mitochondrion"/>
    <property type="evidence" value="ECO:0007669"/>
    <property type="project" value="TreeGrafter"/>
</dbReference>
<dbReference type="GO" id="GO:0046872">
    <property type="term" value="F:metal ion binding"/>
    <property type="evidence" value="ECO:0007669"/>
    <property type="project" value="UniProtKB-KW"/>
</dbReference>
<evidence type="ECO:0000313" key="4">
    <source>
        <dbReference type="EMBL" id="KDN43560.1"/>
    </source>
</evidence>
<feature type="binding site" evidence="2">
    <location>
        <position position="134"/>
    </location>
    <ligand>
        <name>a divalent metal cation</name>
        <dbReference type="ChEBI" id="CHEBI:60240"/>
        <label>1</label>
    </ligand>
</feature>
<dbReference type="RefSeq" id="XP_013242421.1">
    <property type="nucleotide sequence ID" value="XM_013386967.1"/>
</dbReference>
<dbReference type="FunCoup" id="A0A066VYE2">
    <property type="interactions" value="454"/>
</dbReference>
<keyword evidence="2" id="KW-0479">Metal-binding</keyword>
<comment type="similarity">
    <text evidence="1">Belongs to the GTP cyclohydrolase I type 2/NIF3 family.</text>
</comment>
<protein>
    <submittedName>
        <fullName evidence="4">NGG1p interacting factor 3</fullName>
    </submittedName>
</protein>
<dbReference type="FunFam" id="3.40.1390.30:FF:000001">
    <property type="entry name" value="GTP cyclohydrolase 1 type 2"/>
    <property type="match status" value="1"/>
</dbReference>
<dbReference type="Proteomes" id="UP000027361">
    <property type="component" value="Unassembled WGS sequence"/>
</dbReference>
<dbReference type="PANTHER" id="PTHR13799">
    <property type="entry name" value="NGG1 INTERACTING FACTOR 3"/>
    <property type="match status" value="1"/>
</dbReference>
<feature type="binding site" evidence="2">
    <location>
        <position position="319"/>
    </location>
    <ligand>
        <name>a divalent metal cation</name>
        <dbReference type="ChEBI" id="CHEBI:60240"/>
        <label>1</label>
    </ligand>
</feature>
<dbReference type="EMBL" id="JMSN01000060">
    <property type="protein sequence ID" value="KDN43560.1"/>
    <property type="molecule type" value="Genomic_DNA"/>
</dbReference>
<name>A0A066VYE2_TILAU</name>
<dbReference type="SUPFAM" id="SSF102705">
    <property type="entry name" value="NIF3 (NGG1p interacting factor 3)-like"/>
    <property type="match status" value="1"/>
</dbReference>
<dbReference type="Gene3D" id="3.40.1390.30">
    <property type="entry name" value="NIF3 (NGG1p interacting factor 3)-like"/>
    <property type="match status" value="1"/>
</dbReference>
<dbReference type="AlphaFoldDB" id="A0A066VYE2"/>
<sequence>MASLLSGIYKGGDSEATPRIPPPPGACSPSGDGGRGSGGGVGNASSTSTATFSAAMESGGPPIPTPLKAVSYAMSKIAPLSLADTTWDNVGVLLEAPFPRRSKGVFLAIDLTPAVADELLSDANSSISVAIIYHPCIFKPLKALSWSASSDGANSMLIHSLLRLSAAGISIYTPHSALDSAPNGMNDWLAFVVSSDVAFQAAGLAALGGGWAPIQKTKVSQYIEKAGLGRLVSLKESRTIEQIVSRIKKHLRLKYVLVAQAQPPDHQIETIAVQVGSGGSVLQGVYADLYVTGEMSHHELLAANSRGISVILLHHSNSERGYLQDVLVHLLHIFLGEEYGIRVSARDHEPLSVM</sequence>
<dbReference type="InterPro" id="IPR036069">
    <property type="entry name" value="DUF34/NIF3_sf"/>
</dbReference>
<comment type="caution">
    <text evidence="4">The sequence shown here is derived from an EMBL/GenBank/DDBJ whole genome shotgun (WGS) entry which is preliminary data.</text>
</comment>
<keyword evidence="5" id="KW-1185">Reference proteome</keyword>
<evidence type="ECO:0000256" key="2">
    <source>
        <dbReference type="PIRSR" id="PIRSR602678-1"/>
    </source>
</evidence>
<feature type="compositionally biased region" description="Gly residues" evidence="3">
    <location>
        <begin position="31"/>
        <end position="42"/>
    </location>
</feature>
<dbReference type="OMA" id="NFDKTHL"/>
<dbReference type="InterPro" id="IPR002678">
    <property type="entry name" value="DUF34/NIF3"/>
</dbReference>
<dbReference type="STRING" id="1037660.A0A066VYE2"/>
<dbReference type="PANTHER" id="PTHR13799:SF13">
    <property type="entry name" value="NIF3-LIKE PROTEIN 1"/>
    <property type="match status" value="1"/>
</dbReference>
<dbReference type="Pfam" id="PF01784">
    <property type="entry name" value="DUF34_NIF3"/>
    <property type="match status" value="1"/>
</dbReference>
<dbReference type="HOGENOM" id="CLU_037423_0_1_1"/>
<dbReference type="OrthoDB" id="3345469at2759"/>
<feature type="binding site" evidence="2">
    <location>
        <position position="179"/>
    </location>
    <ligand>
        <name>a divalent metal cation</name>
        <dbReference type="ChEBI" id="CHEBI:60240"/>
        <label>1</label>
    </ligand>
</feature>
<evidence type="ECO:0000256" key="3">
    <source>
        <dbReference type="SAM" id="MobiDB-lite"/>
    </source>
</evidence>
<feature type="region of interest" description="Disordered" evidence="3">
    <location>
        <begin position="11"/>
        <end position="47"/>
    </location>
</feature>
<organism evidence="4 5">
    <name type="scientific">Tilletiaria anomala (strain ATCC 24038 / CBS 436.72 / UBC 951)</name>
    <dbReference type="NCBI Taxonomy" id="1037660"/>
    <lineage>
        <taxon>Eukaryota</taxon>
        <taxon>Fungi</taxon>
        <taxon>Dikarya</taxon>
        <taxon>Basidiomycota</taxon>
        <taxon>Ustilaginomycotina</taxon>
        <taxon>Exobasidiomycetes</taxon>
        <taxon>Georgefischeriales</taxon>
        <taxon>Tilletiariaceae</taxon>
        <taxon>Tilletiaria</taxon>
    </lineage>
</organism>
<dbReference type="InParanoid" id="A0A066VYE2"/>